<gene>
    <name evidence="3" type="ORF">ACFQ1E_09385</name>
</gene>
<proteinExistence type="predicted"/>
<evidence type="ECO:0000313" key="3">
    <source>
        <dbReference type="EMBL" id="MFD0946548.1"/>
    </source>
</evidence>
<keyword evidence="4" id="KW-1185">Reference proteome</keyword>
<reference evidence="4" key="1">
    <citation type="journal article" date="2019" name="Int. J. Syst. Evol. Microbiol.">
        <title>The Global Catalogue of Microorganisms (GCM) 10K type strain sequencing project: providing services to taxonomists for standard genome sequencing and annotation.</title>
        <authorList>
            <consortium name="The Broad Institute Genomics Platform"/>
            <consortium name="The Broad Institute Genome Sequencing Center for Infectious Disease"/>
            <person name="Wu L."/>
            <person name="Ma J."/>
        </authorList>
    </citation>
    <scope>NUCLEOTIDE SEQUENCE [LARGE SCALE GENOMIC DNA]</scope>
    <source>
        <strain evidence="4">CCUG 62982</strain>
    </source>
</reference>
<dbReference type="InterPro" id="IPR024370">
    <property type="entry name" value="PBP_domain"/>
</dbReference>
<dbReference type="RefSeq" id="WP_264943916.1">
    <property type="nucleotide sequence ID" value="NZ_JAPDRA010000003.1"/>
</dbReference>
<dbReference type="InterPro" id="IPR050811">
    <property type="entry name" value="Phosphate_ABC_transporter"/>
</dbReference>
<dbReference type="PANTHER" id="PTHR30570:SF1">
    <property type="entry name" value="PHOSPHATE-BINDING PROTEIN PSTS"/>
    <property type="match status" value="1"/>
</dbReference>
<protein>
    <submittedName>
        <fullName evidence="3">Substrate-binding domain-containing protein</fullName>
    </submittedName>
</protein>
<comment type="caution">
    <text evidence="3">The sequence shown here is derived from an EMBL/GenBank/DDBJ whole genome shotgun (WGS) entry which is preliminary data.</text>
</comment>
<dbReference type="Pfam" id="PF12849">
    <property type="entry name" value="PBP_like_2"/>
    <property type="match status" value="1"/>
</dbReference>
<name>A0ABW3H8R9_9SPHN</name>
<evidence type="ECO:0000256" key="1">
    <source>
        <dbReference type="ARBA" id="ARBA00022729"/>
    </source>
</evidence>
<dbReference type="EMBL" id="JBHTJG010000003">
    <property type="protein sequence ID" value="MFD0946548.1"/>
    <property type="molecule type" value="Genomic_DNA"/>
</dbReference>
<feature type="domain" description="PBP" evidence="2">
    <location>
        <begin position="18"/>
        <end position="294"/>
    </location>
</feature>
<dbReference type="Proteomes" id="UP001596977">
    <property type="component" value="Unassembled WGS sequence"/>
</dbReference>
<keyword evidence="1" id="KW-0732">Signal</keyword>
<evidence type="ECO:0000259" key="2">
    <source>
        <dbReference type="Pfam" id="PF12849"/>
    </source>
</evidence>
<dbReference type="PANTHER" id="PTHR30570">
    <property type="entry name" value="PERIPLASMIC PHOSPHATE BINDING COMPONENT OF PHOSPHATE ABC TRANSPORTER"/>
    <property type="match status" value="1"/>
</dbReference>
<accession>A0ABW3H8R9</accession>
<dbReference type="Gene3D" id="3.40.190.10">
    <property type="entry name" value="Periplasmic binding protein-like II"/>
    <property type="match status" value="2"/>
</dbReference>
<evidence type="ECO:0000313" key="4">
    <source>
        <dbReference type="Proteomes" id="UP001596977"/>
    </source>
</evidence>
<organism evidence="3 4">
    <name type="scientific">Sphingomonas canadensis</name>
    <dbReference type="NCBI Taxonomy" id="1219257"/>
    <lineage>
        <taxon>Bacteria</taxon>
        <taxon>Pseudomonadati</taxon>
        <taxon>Pseudomonadota</taxon>
        <taxon>Alphaproteobacteria</taxon>
        <taxon>Sphingomonadales</taxon>
        <taxon>Sphingomonadaceae</taxon>
        <taxon>Sphingomonas</taxon>
    </lineage>
</organism>
<sequence length="338" mass="35873">MLIAVPALALAACNSNSTREIRAVGSSTVFPFTALVAEAFVNQGGTSRPPVVESIGTGAGIARFCGGAGWEYPDIANASRRMKKSEYALCEKNGVGEIIEVQIGVDGVALAESNNGPKLQLSKKDVYLALAASPGGKPNAARTWQDVNPALPAIPIQVMGPPSTSGTRDALVELIMEPGCAEANPEAKELKKSKDTGPYDKLCKRIRDDGAYIDKGENDNLIVQGLAQNPNAVGVFGYSYLEENAARLHGVPIEGVTPSYEAIASRTYPGARPLFLYVKKRHLRAVPGLSDFLKLYATMWDPQGKLVKRGLIAAPEDVRAHSRDIVAGGIALDPAQLH</sequence>
<dbReference type="SUPFAM" id="SSF53850">
    <property type="entry name" value="Periplasmic binding protein-like II"/>
    <property type="match status" value="1"/>
</dbReference>